<evidence type="ECO:0000313" key="3">
    <source>
        <dbReference type="Proteomes" id="UP000053447"/>
    </source>
</evidence>
<evidence type="ECO:0000313" key="2">
    <source>
        <dbReference type="EMBL" id="KTW25557.1"/>
    </source>
</evidence>
<dbReference type="RefSeq" id="XP_018227844.1">
    <property type="nucleotide sequence ID" value="XM_018375943.1"/>
</dbReference>
<keyword evidence="3" id="KW-1185">Reference proteome</keyword>
<dbReference type="VEuPathDB" id="FungiDB:T551_03680"/>
<dbReference type="Proteomes" id="UP000053447">
    <property type="component" value="Unassembled WGS sequence"/>
</dbReference>
<dbReference type="EMBL" id="LFWA01000024">
    <property type="protein sequence ID" value="KTW25557.1"/>
    <property type="molecule type" value="Genomic_DNA"/>
</dbReference>
<gene>
    <name evidence="2" type="ORF">T551_03680</name>
</gene>
<name>A0A0W4ZBC2_PNEJ7</name>
<dbReference type="InterPro" id="IPR003330">
    <property type="entry name" value="MSG"/>
</dbReference>
<proteinExistence type="predicted"/>
<dbReference type="GeneID" id="28942198"/>
<evidence type="ECO:0000256" key="1">
    <source>
        <dbReference type="SAM" id="SignalP"/>
    </source>
</evidence>
<dbReference type="Pfam" id="PF02349">
    <property type="entry name" value="MSG"/>
    <property type="match status" value="4"/>
</dbReference>
<feature type="signal peptide" evidence="1">
    <location>
        <begin position="1"/>
        <end position="15"/>
    </location>
</feature>
<comment type="caution">
    <text evidence="2">The sequence shown here is derived from an EMBL/GenBank/DDBJ whole genome shotgun (WGS) entry which is preliminary data.</text>
</comment>
<accession>A0A0W4ZBC2</accession>
<feature type="chain" id="PRO_5012813983" description="Major surface glycoprotein 2 C-terminal domain-containing protein" evidence="1">
    <location>
        <begin position="16"/>
        <end position="1018"/>
    </location>
</feature>
<dbReference type="AlphaFoldDB" id="A0A0W4ZBC2"/>
<sequence>MKAFVLASFLGIAYAFSKNIEFIHKRSASDPSQDPSQNPLDLPSDLSLDSLSEEKILSLILGKNPEFRCEGKLKEYCKDLKNTSLVPEDVHPALKGLCENAEKKCNDLKTQIDTLSSNAKGYLQDIITGSSGNMVLGKTRCNYAHIQCVIFREFYDFSSICDEITEQCYRQINEDLAYEALLRALPRDLKSQAACEEKIKESCFKLNRESYHLLWFCFLLKKTCGVLLNRTKDNCNALKDLNTLKNTSTLKNDCYPLLRKCYFHSSNCENGEVQNYFPPTLQEKIDLQQLHTEALTLGVFLGKSLSTKFSHFLLFSNYYTGDNASKLDNTQSCTKSLENCTSFDYLTQELKNICKKTNKNKTCEELNNELERECMSLKLVLNHKLSKASDTTKSKPYSWNELPGTMSKEDCISLNYKCHYIDPYSNNTLYNACKNLKLECFKSAIYGQARDVLEEGLFGLLHDLDSDGTKKCMTKLVERCQVVRNNSIVILSMCLRPKETCGALAEDVKRKSHRLRHVLDKTRDYPREKDCLVLEKQCEDLTKDFEELNGPCATLKRNCAHLRNTKEVKDSLLSKNTDILANVDNCTTYLDMKCPRWFRREINPFNLTCVAHHKSCVIMIEEVQNHCLAFKENIESHNIIEESKNNGKRDDICFLWEGYCDMLTGNCPDKLKQGNNGEDGLCVSLKKNCKTFREKLPLLKAFMYNIKGFLTNKGACSKQLGDYCSTSTKPNGTLENPCKEYNKNENTRNEICDKLIGLMRILCNTLPVKLGKVAKDLENRANEFKKTKQETEKAINDSGLFLAISQTADGKKNHHLHSNNTAYVRLVRREDASDIEPSVRQGLAFDLVSLLVELYLEAKGICDHFIQECVFEDDCPKFKDSCGKIRKSCEAFVLPDAKPRVTTSISTTTLTESTTITDTQSESTVATTVMEGKCVALHSKTTWVTSKSTSTKTTTTTSVTTLTQKCKPVPCTTEETQTRKPETRTEADHTVMPNEGIKISGLGATSIVIWVIGVFIVI</sequence>
<reference evidence="3" key="1">
    <citation type="journal article" date="2016" name="Nat. Commun.">
        <title>Genome analysis of three Pneumocystis species reveals adaptation mechanisms to life exclusively in mammalian hosts.</title>
        <authorList>
            <person name="Ma L."/>
            <person name="Chen Z."/>
            <person name="Huang D.W."/>
            <person name="Kutty G."/>
            <person name="Ishihara M."/>
            <person name="Wang H."/>
            <person name="Abouelleil A."/>
            <person name="Bishop L."/>
            <person name="Davey E."/>
            <person name="Deng R."/>
            <person name="Deng X."/>
            <person name="Fan L."/>
            <person name="Fantoni G."/>
            <person name="Fitzgerald M."/>
            <person name="Gogineni E."/>
            <person name="Goldberg J.M."/>
            <person name="Handley G."/>
            <person name="Hu X."/>
            <person name="Huber C."/>
            <person name="Jiao X."/>
            <person name="Jones K."/>
            <person name="Levin J.Z."/>
            <person name="Liu Y."/>
            <person name="Macdonald P."/>
            <person name="Melnikov A."/>
            <person name="Raley C."/>
            <person name="Sassi M."/>
            <person name="Sherman B.T."/>
            <person name="Song X."/>
            <person name="Sykes S."/>
            <person name="Tran B."/>
            <person name="Walsh L."/>
            <person name="Xia Y."/>
            <person name="Yang J."/>
            <person name="Young S."/>
            <person name="Zeng Q."/>
            <person name="Zheng X."/>
            <person name="Stephens R."/>
            <person name="Nusbaum C."/>
            <person name="Birren B.W."/>
            <person name="Azadi P."/>
            <person name="Lempicki R.A."/>
            <person name="Cuomo C.A."/>
            <person name="Kovacs J.A."/>
        </authorList>
    </citation>
    <scope>NUCLEOTIDE SEQUENCE [LARGE SCALE GENOMIC DNA]</scope>
    <source>
        <strain evidence="3">RU7</strain>
    </source>
</reference>
<evidence type="ECO:0008006" key="4">
    <source>
        <dbReference type="Google" id="ProtNLM"/>
    </source>
</evidence>
<protein>
    <recommendedName>
        <fullName evidence="4">Major surface glycoprotein 2 C-terminal domain-containing protein</fullName>
    </recommendedName>
</protein>
<keyword evidence="1" id="KW-0732">Signal</keyword>
<organism evidence="2 3">
    <name type="scientific">Pneumocystis jirovecii (strain RU7)</name>
    <name type="common">Human pneumocystis pneumonia agent</name>
    <dbReference type="NCBI Taxonomy" id="1408657"/>
    <lineage>
        <taxon>Eukaryota</taxon>
        <taxon>Fungi</taxon>
        <taxon>Dikarya</taxon>
        <taxon>Ascomycota</taxon>
        <taxon>Taphrinomycotina</taxon>
        <taxon>Pneumocystomycetes</taxon>
        <taxon>Pneumocystaceae</taxon>
        <taxon>Pneumocystis</taxon>
    </lineage>
</organism>